<dbReference type="InterPro" id="IPR016187">
    <property type="entry name" value="CTDL_fold"/>
</dbReference>
<dbReference type="InterPro" id="IPR013320">
    <property type="entry name" value="ConA-like_dom_sf"/>
</dbReference>
<dbReference type="PANTHER" id="PTHR24023">
    <property type="entry name" value="COLLAGEN ALPHA"/>
    <property type="match status" value="1"/>
</dbReference>
<feature type="compositionally biased region" description="Polar residues" evidence="14">
    <location>
        <begin position="870"/>
        <end position="879"/>
    </location>
</feature>
<evidence type="ECO:0000256" key="9">
    <source>
        <dbReference type="ARBA" id="ARBA00023157"/>
    </source>
</evidence>
<dbReference type="Pfam" id="PF06482">
    <property type="entry name" value="Endostatin"/>
    <property type="match status" value="1"/>
</dbReference>
<feature type="compositionally biased region" description="Acidic residues" evidence="14">
    <location>
        <begin position="120"/>
        <end position="131"/>
    </location>
</feature>
<feature type="region of interest" description="Disordered" evidence="14">
    <location>
        <begin position="1335"/>
        <end position="1459"/>
    </location>
</feature>
<dbReference type="InterPro" id="IPR020067">
    <property type="entry name" value="Frizzled_dom"/>
</dbReference>
<accession>A0AAN8G7V1</accession>
<proteinExistence type="inferred from homology"/>
<dbReference type="SUPFAM" id="SSF49899">
    <property type="entry name" value="Concanavalin A-like lectins/glucanases"/>
    <property type="match status" value="1"/>
</dbReference>
<dbReference type="InterPro" id="IPR008160">
    <property type="entry name" value="Collagen"/>
</dbReference>
<dbReference type="GO" id="GO:0007155">
    <property type="term" value="P:cell adhesion"/>
    <property type="evidence" value="ECO:0007669"/>
    <property type="project" value="UniProtKB-KW"/>
</dbReference>
<organism evidence="17 18">
    <name type="scientific">Champsocephalus esox</name>
    <name type="common">pike icefish</name>
    <dbReference type="NCBI Taxonomy" id="159716"/>
    <lineage>
        <taxon>Eukaryota</taxon>
        <taxon>Metazoa</taxon>
        <taxon>Chordata</taxon>
        <taxon>Craniata</taxon>
        <taxon>Vertebrata</taxon>
        <taxon>Euteleostomi</taxon>
        <taxon>Actinopterygii</taxon>
        <taxon>Neopterygii</taxon>
        <taxon>Teleostei</taxon>
        <taxon>Neoteleostei</taxon>
        <taxon>Acanthomorphata</taxon>
        <taxon>Eupercaria</taxon>
        <taxon>Perciformes</taxon>
        <taxon>Notothenioidei</taxon>
        <taxon>Channichthyidae</taxon>
        <taxon>Champsocephalus</taxon>
    </lineage>
</organism>
<dbReference type="Pfam" id="PF01392">
    <property type="entry name" value="Fz"/>
    <property type="match status" value="1"/>
</dbReference>
<protein>
    <recommendedName>
        <fullName evidence="16">FZ domain-containing protein</fullName>
    </recommendedName>
</protein>
<dbReference type="GO" id="GO:0030020">
    <property type="term" value="F:extracellular matrix structural constituent conferring tensile strength"/>
    <property type="evidence" value="ECO:0007669"/>
    <property type="project" value="TreeGrafter"/>
</dbReference>
<comment type="caution">
    <text evidence="13">Lacks conserved residue(s) required for the propagation of feature annotation.</text>
</comment>
<feature type="disulfide bond" evidence="13">
    <location>
        <begin position="175"/>
        <end position="221"/>
    </location>
</feature>
<keyword evidence="18" id="KW-1185">Reference proteome</keyword>
<evidence type="ECO:0000256" key="8">
    <source>
        <dbReference type="ARBA" id="ARBA00023119"/>
    </source>
</evidence>
<dbReference type="CDD" id="cd00247">
    <property type="entry name" value="Endostatin-like"/>
    <property type="match status" value="1"/>
</dbReference>
<evidence type="ECO:0000256" key="11">
    <source>
        <dbReference type="ARBA" id="ARBA00023278"/>
    </source>
</evidence>
<comment type="caution">
    <text evidence="17">The sequence shown here is derived from an EMBL/GenBank/DDBJ whole genome shotgun (WGS) entry which is preliminary data.</text>
</comment>
<feature type="domain" description="FZ" evidence="16">
    <location>
        <begin position="160"/>
        <end position="280"/>
    </location>
</feature>
<dbReference type="Gene3D" id="1.10.2000.10">
    <property type="entry name" value="Frizzled cysteine-rich domain"/>
    <property type="match status" value="1"/>
</dbReference>
<evidence type="ECO:0000313" key="17">
    <source>
        <dbReference type="EMBL" id="KAK5875299.1"/>
    </source>
</evidence>
<feature type="region of interest" description="Disordered" evidence="14">
    <location>
        <begin position="828"/>
        <end position="1265"/>
    </location>
</feature>
<keyword evidence="9 13" id="KW-1015">Disulfide bond</keyword>
<dbReference type="InterPro" id="IPR010515">
    <property type="entry name" value="Collagenase_NC10/endostatin"/>
</dbReference>
<dbReference type="Pfam" id="PF20010">
    <property type="entry name" value="Collagen_trimer"/>
    <property type="match status" value="1"/>
</dbReference>
<dbReference type="GO" id="GO:0005615">
    <property type="term" value="C:extracellular space"/>
    <property type="evidence" value="ECO:0007669"/>
    <property type="project" value="TreeGrafter"/>
</dbReference>
<feature type="chain" id="PRO_5042907842" description="FZ domain-containing protein" evidence="15">
    <location>
        <begin position="21"/>
        <end position="1637"/>
    </location>
</feature>
<feature type="compositionally biased region" description="Pro residues" evidence="14">
    <location>
        <begin position="517"/>
        <end position="527"/>
    </location>
</feature>
<dbReference type="Gene3D" id="3.10.100.10">
    <property type="entry name" value="Mannose-Binding Protein A, subunit A"/>
    <property type="match status" value="1"/>
</dbReference>
<feature type="compositionally biased region" description="Pro residues" evidence="14">
    <location>
        <begin position="1100"/>
        <end position="1111"/>
    </location>
</feature>
<feature type="compositionally biased region" description="Polar residues" evidence="14">
    <location>
        <begin position="1239"/>
        <end position="1249"/>
    </location>
</feature>
<evidence type="ECO:0000256" key="6">
    <source>
        <dbReference type="ARBA" id="ARBA00022889"/>
    </source>
</evidence>
<feature type="compositionally biased region" description="Low complexity" evidence="14">
    <location>
        <begin position="88"/>
        <end position="98"/>
    </location>
</feature>
<keyword evidence="3" id="KW-0272">Extracellular matrix</keyword>
<evidence type="ECO:0000256" key="12">
    <source>
        <dbReference type="ARBA" id="ARBA00061275"/>
    </source>
</evidence>
<feature type="compositionally biased region" description="Gly residues" evidence="14">
    <location>
        <begin position="984"/>
        <end position="993"/>
    </location>
</feature>
<dbReference type="Pfam" id="PF01391">
    <property type="entry name" value="Collagen"/>
    <property type="match status" value="2"/>
</dbReference>
<name>A0AAN8G7V1_9TELE</name>
<feature type="region of interest" description="Disordered" evidence="14">
    <location>
        <begin position="27"/>
        <end position="65"/>
    </location>
</feature>
<dbReference type="Gene3D" id="3.40.1620.70">
    <property type="match status" value="1"/>
</dbReference>
<sequence>MLRMKTLLLLLAFFAWSSDAWFWSKDPEPTTSTSIASAPSGTTGATNATQKNLEEEEEEDDNLSGVGDEILNAATGIRKFVAAWDVTPTPGTTNGGPTQKVESANPNTTGNANGVRGERVEEEEEEEEGDGVESVSNGDEMVSKINETFLGVLDLPPHDSRFNACLPVPSDWPICSGKRPESFTLPNFFNHTSVEEVGAVLQEWAWLTKLGCHHGAEWFLCLLLAPRCTPPPHPHLPCRSFCQVLQDSCWASLEDGRLPVECHLLPDGGQEPGGPACASVSNLKEESGVSLLQLIGDPPPHEIPRVTGPRGEPGFIFNRASVSGQPALAHIPNPFHRHFSLVFHIKPTSPDASVLFSITDGPQKIMYVGVKLSAVQNGRQRVQFFYTEPGSEASYEAASFEVPSMVETWSRFSLSVFDEQVTFYQGCDSEPQVVKFERSPDPMELDAGAGIFVGQAGGADADKFKGVILDLKVVGDHRAAERLCDDEDDSDAASGDFGSGDGERRQTGRTVKTTPRPLRPVPAPPLIPSQGNRLRESGTAGSKGEKGDRGNQGLKGDLGPAGPKGESSSSSSSSSLGGGQKGEKGVKGSTGFGYSGNKGERGAQGPSGPSGPPGPAAEVVRLGNGDVVQQVSGPSGPPGFPGINGAQGPAGTDGEPGDPGEDGKAGATGPQGSPGNPGTAGSKGEKGDVGEGQPGPRGAPGPPGLPGTGTGDHPTFFDMEGSGFPDSDKIRGGRGLPGLPGPPGPPGTSVALGPNGPVAFGPPGPPGQDGVPGIPGPPGQPGRAGLPGPGGERGEGGDLGLPGVAGEKKNSEGFFTGLYSYFTPSSTGSQGDLGLPGTSGQSGLAGLPGPMGPVGPPGPPGPPGPGYRGSHSNQDQYDVNNGYAGLPGPPGPQGPYGIAGLPGKSGLPGNHGDKGTEGSRGPPGMPGMDGFHGQSGEKGDRGQRGEPGLPGRDGGGAGPPGPPGPPGEITYQRSDSNEVIWNGGSQGGSGLPGRAGFPGPSGPKGDTGDTGLPGNSAKGAKGEPGIILGPDGRPQYLGGLAGRPGDAGAPGPEGPSGPYGASGHKGEIGIPGRPGRPGLNGVRGEKGDSGSGSESGVGYPVPPGPPGPPGSYPTDRQGGYDDYSRNNPAAKGDKGDPGPPGRVEITGGGSTFDIYSLRNEMKGESGTPGYKGDKGEPAGGYYDPRYGVSEAGAPGPPGPRGDSIVGPAGPQGPPGQPGRGYDGQQGPPGPPGPAGGSTPEVSRGTQTINIPGPPGPPGTPGLPGYSSGVTVLRTYDTMAATARRQPEGSLVYIIDQTDLYLRVRGGIRQVQLGDYIALPVVDGNEVAAVEPPAVVPYSPHHTENTDPSDPHRPHQPTHQDPHHQEPQYPSNPDPRYPSHPEPRYPSDPRYQPDPRFPPPTDPRFPSYTDRLNQPDGRVSVNTAQERPAYPDSRYSDPRFAVTPQRRPPPRVPHTPVHHHTSGAGLHLIALNSPHSGSMRGIRGADYQCFTQAQAIGMKGTFRAFLSAKLQDLHSIVRRSDRDHLPIVNLKDEVLYDSWDAMFNEGRMKDNVPMYSFNGKDVLNDSTWPEKMLWHGSNAAGRGQVDSICEGWRVGERALSGTAAELRSGNLLQQTPSSCSGSYVVLCIENSYIGQAKR</sequence>
<dbReference type="FunFam" id="3.40.1620.70:FF:000003">
    <property type="entry name" value="Collagen type XVIII alpha 1"/>
    <property type="match status" value="1"/>
</dbReference>
<feature type="region of interest" description="Disordered" evidence="14">
    <location>
        <begin position="88"/>
        <end position="136"/>
    </location>
</feature>
<keyword evidence="5" id="KW-0677">Repeat</keyword>
<dbReference type="InterPro" id="IPR045463">
    <property type="entry name" value="XV/XVIII_trimerization_dom"/>
</dbReference>
<reference evidence="17 18" key="1">
    <citation type="journal article" date="2023" name="Mol. Biol. Evol.">
        <title>Genomics of Secondarily Temperate Adaptation in the Only Non-Antarctic Icefish.</title>
        <authorList>
            <person name="Rivera-Colon A.G."/>
            <person name="Rayamajhi N."/>
            <person name="Minhas B.F."/>
            <person name="Madrigal G."/>
            <person name="Bilyk K.T."/>
            <person name="Yoon V."/>
            <person name="Hune M."/>
            <person name="Gregory S."/>
            <person name="Cheng C.H.C."/>
            <person name="Catchen J.M."/>
        </authorList>
    </citation>
    <scope>NUCLEOTIDE SEQUENCE [LARGE SCALE GENOMIC DNA]</scope>
    <source>
        <strain evidence="17">JC2023a</strain>
    </source>
</reference>
<dbReference type="InterPro" id="IPR016186">
    <property type="entry name" value="C-type_lectin-like/link_sf"/>
</dbReference>
<keyword evidence="8" id="KW-0176">Collagen</keyword>
<dbReference type="FunFam" id="3.10.100.10:FF:000008">
    <property type="entry name" value="collagen alpha-1(XVIII) chain isoform X1"/>
    <property type="match status" value="1"/>
</dbReference>
<dbReference type="EMBL" id="JAULUE010002069">
    <property type="protein sequence ID" value="KAK5875299.1"/>
    <property type="molecule type" value="Genomic_DNA"/>
</dbReference>
<keyword evidence="7" id="KW-0654">Proteoglycan</keyword>
<dbReference type="GO" id="GO:0030198">
    <property type="term" value="P:extracellular matrix organization"/>
    <property type="evidence" value="ECO:0007669"/>
    <property type="project" value="TreeGrafter"/>
</dbReference>
<dbReference type="FunFam" id="2.60.120.200:FF:000039">
    <property type="entry name" value="Collagen XV alpha 1 chain"/>
    <property type="match status" value="1"/>
</dbReference>
<evidence type="ECO:0000313" key="18">
    <source>
        <dbReference type="Proteomes" id="UP001335648"/>
    </source>
</evidence>
<evidence type="ECO:0000256" key="15">
    <source>
        <dbReference type="SAM" id="SignalP"/>
    </source>
</evidence>
<dbReference type="PROSITE" id="PS50038">
    <property type="entry name" value="FZ"/>
    <property type="match status" value="1"/>
</dbReference>
<evidence type="ECO:0000256" key="4">
    <source>
        <dbReference type="ARBA" id="ARBA00022729"/>
    </source>
</evidence>
<comment type="similarity">
    <text evidence="12">Belongs to the multiplexin collagen family.</text>
</comment>
<evidence type="ECO:0000256" key="10">
    <source>
        <dbReference type="ARBA" id="ARBA00023180"/>
    </source>
</evidence>
<gene>
    <name evidence="17" type="ORF">CesoFtcFv8_027793</name>
</gene>
<dbReference type="SMART" id="SM00210">
    <property type="entry name" value="TSPN"/>
    <property type="match status" value="1"/>
</dbReference>
<dbReference type="InterPro" id="IPR035523">
    <property type="entry name" value="Collagen_XVIII_Fz"/>
</dbReference>
<dbReference type="GO" id="GO:0031012">
    <property type="term" value="C:extracellular matrix"/>
    <property type="evidence" value="ECO:0007669"/>
    <property type="project" value="TreeGrafter"/>
</dbReference>
<keyword evidence="4 15" id="KW-0732">Signal</keyword>
<keyword evidence="11" id="KW-0379">Hydroxylation</keyword>
<dbReference type="SUPFAM" id="SSF63501">
    <property type="entry name" value="Frizzled cysteine-rich domain"/>
    <property type="match status" value="1"/>
</dbReference>
<feature type="region of interest" description="Disordered" evidence="14">
    <location>
        <begin position="485"/>
        <end position="808"/>
    </location>
</feature>
<dbReference type="SUPFAM" id="SSF56436">
    <property type="entry name" value="C-type lectin-like"/>
    <property type="match status" value="1"/>
</dbReference>
<feature type="signal peptide" evidence="15">
    <location>
        <begin position="1"/>
        <end position="20"/>
    </location>
</feature>
<dbReference type="InterPro" id="IPR050149">
    <property type="entry name" value="Collagen_superfamily"/>
</dbReference>
<dbReference type="GO" id="GO:0005581">
    <property type="term" value="C:collagen trimer"/>
    <property type="evidence" value="ECO:0007669"/>
    <property type="project" value="UniProtKB-KW"/>
</dbReference>
<dbReference type="CDD" id="cd07455">
    <property type="entry name" value="CRD_Collagen_XVIII"/>
    <property type="match status" value="1"/>
</dbReference>
<feature type="compositionally biased region" description="Low complexity" evidence="14">
    <location>
        <begin position="563"/>
        <end position="575"/>
    </location>
</feature>
<dbReference type="PANTHER" id="PTHR24023:SF966">
    <property type="entry name" value="COLLAGEN ALPHA-1(XXII) CHAIN-LIKE"/>
    <property type="match status" value="1"/>
</dbReference>
<feature type="compositionally biased region" description="Polar residues" evidence="14">
    <location>
        <begin position="100"/>
        <end position="112"/>
    </location>
</feature>
<keyword evidence="6" id="KW-0130">Cell adhesion</keyword>
<evidence type="ECO:0000256" key="13">
    <source>
        <dbReference type="PROSITE-ProRule" id="PRU00090"/>
    </source>
</evidence>
<dbReference type="InterPro" id="IPR036790">
    <property type="entry name" value="Frizzled_dom_sf"/>
</dbReference>
<dbReference type="Gene3D" id="2.60.120.200">
    <property type="match status" value="1"/>
</dbReference>
<feature type="compositionally biased region" description="Pro residues" evidence="14">
    <location>
        <begin position="850"/>
        <end position="865"/>
    </location>
</feature>
<keyword evidence="10" id="KW-0325">Glycoprotein</keyword>
<evidence type="ECO:0000259" key="16">
    <source>
        <dbReference type="PROSITE" id="PS50038"/>
    </source>
</evidence>
<feature type="compositionally biased region" description="Basic and acidic residues" evidence="14">
    <location>
        <begin position="935"/>
        <end position="944"/>
    </location>
</feature>
<evidence type="ECO:0000256" key="3">
    <source>
        <dbReference type="ARBA" id="ARBA00022530"/>
    </source>
</evidence>
<feature type="compositionally biased region" description="Low complexity" evidence="14">
    <location>
        <begin position="1043"/>
        <end position="1082"/>
    </location>
</feature>
<keyword evidence="2" id="KW-0964">Secreted</keyword>
<dbReference type="InterPro" id="IPR048287">
    <property type="entry name" value="TSPN-like_N"/>
</dbReference>
<evidence type="ECO:0000256" key="14">
    <source>
        <dbReference type="SAM" id="MobiDB-lite"/>
    </source>
</evidence>
<feature type="compositionally biased region" description="Basic and acidic residues" evidence="14">
    <location>
        <begin position="1376"/>
        <end position="1392"/>
    </location>
</feature>
<feature type="compositionally biased region" description="Low complexity" evidence="14">
    <location>
        <begin position="29"/>
        <end position="49"/>
    </location>
</feature>
<evidence type="ECO:0000256" key="2">
    <source>
        <dbReference type="ARBA" id="ARBA00022525"/>
    </source>
</evidence>
<evidence type="ECO:0000256" key="7">
    <source>
        <dbReference type="ARBA" id="ARBA00022974"/>
    </source>
</evidence>
<feature type="compositionally biased region" description="Pro residues" evidence="14">
    <location>
        <begin position="1251"/>
        <end position="1260"/>
    </location>
</feature>
<feature type="compositionally biased region" description="Basic and acidic residues" evidence="14">
    <location>
        <begin position="1340"/>
        <end position="1365"/>
    </location>
</feature>
<dbReference type="Proteomes" id="UP001335648">
    <property type="component" value="Unassembled WGS sequence"/>
</dbReference>
<comment type="subcellular location">
    <subcellularLocation>
        <location evidence="1">Secreted</location>
        <location evidence="1">Extracellular space</location>
        <location evidence="1">Extracellular matrix</location>
    </subcellularLocation>
</comment>
<dbReference type="SMART" id="SM00063">
    <property type="entry name" value="FRI"/>
    <property type="match status" value="1"/>
</dbReference>
<evidence type="ECO:0000256" key="1">
    <source>
        <dbReference type="ARBA" id="ARBA00004498"/>
    </source>
</evidence>
<evidence type="ECO:0000256" key="5">
    <source>
        <dbReference type="ARBA" id="ARBA00022737"/>
    </source>
</evidence>